<dbReference type="Proteomes" id="UP000000311">
    <property type="component" value="Unassembled WGS sequence"/>
</dbReference>
<dbReference type="InParanoid" id="E2AXA2"/>
<name>E2AXA2_CAMFO</name>
<gene>
    <name evidence="3" type="ORF">EAG_01142</name>
</gene>
<dbReference type="InterPro" id="IPR039253">
    <property type="entry name" value="APLF"/>
</dbReference>
<feature type="domain" description="PBZ-type" evidence="2">
    <location>
        <begin position="327"/>
        <end position="350"/>
    </location>
</feature>
<evidence type="ECO:0000313" key="3">
    <source>
        <dbReference type="EMBL" id="EFN61936.1"/>
    </source>
</evidence>
<dbReference type="InterPro" id="IPR008984">
    <property type="entry name" value="SMAD_FHA_dom_sf"/>
</dbReference>
<feature type="compositionally biased region" description="Basic and acidic residues" evidence="1">
    <location>
        <begin position="149"/>
        <end position="158"/>
    </location>
</feature>
<dbReference type="Gene3D" id="2.60.200.20">
    <property type="match status" value="1"/>
</dbReference>
<dbReference type="STRING" id="104421.E2AXA2"/>
<feature type="region of interest" description="Disordered" evidence="1">
    <location>
        <begin position="257"/>
        <end position="286"/>
    </location>
</feature>
<feature type="region of interest" description="Disordered" evidence="1">
    <location>
        <begin position="370"/>
        <end position="413"/>
    </location>
</feature>
<evidence type="ECO:0000313" key="4">
    <source>
        <dbReference type="Proteomes" id="UP000000311"/>
    </source>
</evidence>
<dbReference type="PANTHER" id="PTHR21315:SF2">
    <property type="entry name" value="APRATAXIN AND PNK-LIKE FACTOR"/>
    <property type="match status" value="1"/>
</dbReference>
<dbReference type="GO" id="GO:0035861">
    <property type="term" value="C:site of double-strand break"/>
    <property type="evidence" value="ECO:0007669"/>
    <property type="project" value="TreeGrafter"/>
</dbReference>
<dbReference type="Pfam" id="PF10283">
    <property type="entry name" value="zf-CCHH"/>
    <property type="match status" value="2"/>
</dbReference>
<dbReference type="InterPro" id="IPR019406">
    <property type="entry name" value="APLF_PBZ"/>
</dbReference>
<feature type="domain" description="PBZ-type" evidence="2">
    <location>
        <begin position="293"/>
        <end position="318"/>
    </location>
</feature>
<accession>E2AXA2</accession>
<dbReference type="AlphaFoldDB" id="E2AXA2"/>
<evidence type="ECO:0000256" key="1">
    <source>
        <dbReference type="SAM" id="MobiDB-lite"/>
    </source>
</evidence>
<dbReference type="EMBL" id="GL443546">
    <property type="protein sequence ID" value="EFN61936.1"/>
    <property type="molecule type" value="Genomic_DNA"/>
</dbReference>
<evidence type="ECO:0000259" key="2">
    <source>
        <dbReference type="Pfam" id="PF10283"/>
    </source>
</evidence>
<feature type="compositionally biased region" description="Low complexity" evidence="1">
    <location>
        <begin position="159"/>
        <end position="168"/>
    </location>
</feature>
<feature type="region of interest" description="Disordered" evidence="1">
    <location>
        <begin position="306"/>
        <end position="325"/>
    </location>
</feature>
<organism evidence="4">
    <name type="scientific">Camponotus floridanus</name>
    <name type="common">Florida carpenter ant</name>
    <dbReference type="NCBI Taxonomy" id="104421"/>
    <lineage>
        <taxon>Eukaryota</taxon>
        <taxon>Metazoa</taxon>
        <taxon>Ecdysozoa</taxon>
        <taxon>Arthropoda</taxon>
        <taxon>Hexapoda</taxon>
        <taxon>Insecta</taxon>
        <taxon>Pterygota</taxon>
        <taxon>Neoptera</taxon>
        <taxon>Endopterygota</taxon>
        <taxon>Hymenoptera</taxon>
        <taxon>Apocrita</taxon>
        <taxon>Aculeata</taxon>
        <taxon>Formicoidea</taxon>
        <taxon>Formicidae</taxon>
        <taxon>Formicinae</taxon>
        <taxon>Camponotus</taxon>
    </lineage>
</organism>
<dbReference type="OMA" id="SPNDEMT"/>
<sequence>MTKKLQIVRVDNDLVQKANLQIGNNIIGRGAATGCNDGQVLKHAVTINLSPNDEMTISPVVPCYMKQAGCTRWQFLKLGSSVPIKPGDVCSLLPDKCWFKVISMPDTMEENDQILKRKADENLSNEVNSKKACLSSNVEVIISPNETLNDTHSDKNPSNEHQNSSINENSEHNDDNDDNASLVLQEVNSASSLERSNMLATSSKISTDTKEIIEPCVAQQNDKQKAKNVNLTSETITNIEEGKKIKWDCDTHFSDQIESQASSTQNNPDSPVTLHQNQANGPSNQVNPVRVARERCTYGARCYRKNPNHRNNYSHPADSDYDEVDDREECPYGIKCYRKNPQHKMQFKHTRVPRRRRRAATPMHSVIVDTTFETDHSSTEESVDESDYEPSMYTESSDDLDESRSEWEDGTTG</sequence>
<feature type="region of interest" description="Disordered" evidence="1">
    <location>
        <begin position="144"/>
        <end position="178"/>
    </location>
</feature>
<dbReference type="GO" id="GO:0006302">
    <property type="term" value="P:double-strand break repair"/>
    <property type="evidence" value="ECO:0007669"/>
    <property type="project" value="InterPro"/>
</dbReference>
<reference evidence="3 4" key="1">
    <citation type="journal article" date="2010" name="Science">
        <title>Genomic comparison of the ants Camponotus floridanus and Harpegnathos saltator.</title>
        <authorList>
            <person name="Bonasio R."/>
            <person name="Zhang G."/>
            <person name="Ye C."/>
            <person name="Mutti N.S."/>
            <person name="Fang X."/>
            <person name="Qin N."/>
            <person name="Donahue G."/>
            <person name="Yang P."/>
            <person name="Li Q."/>
            <person name="Li C."/>
            <person name="Zhang P."/>
            <person name="Huang Z."/>
            <person name="Berger S.L."/>
            <person name="Reinberg D."/>
            <person name="Wang J."/>
            <person name="Liebig J."/>
        </authorList>
    </citation>
    <scope>NUCLEOTIDE SEQUENCE [LARGE SCALE GENOMIC DNA]</scope>
    <source>
        <strain evidence="4">C129</strain>
    </source>
</reference>
<dbReference type="OrthoDB" id="10256774at2759"/>
<dbReference type="CDD" id="cd22671">
    <property type="entry name" value="FHA_APTX-like"/>
    <property type="match status" value="1"/>
</dbReference>
<proteinExistence type="predicted"/>
<dbReference type="SUPFAM" id="SSF49879">
    <property type="entry name" value="SMAD/FHA domain"/>
    <property type="match status" value="1"/>
</dbReference>
<dbReference type="GO" id="GO:0008408">
    <property type="term" value="F:3'-5' exonuclease activity"/>
    <property type="evidence" value="ECO:0007669"/>
    <property type="project" value="InterPro"/>
</dbReference>
<protein>
    <submittedName>
        <fullName evidence="3">Aprataxin and PNK-like factor</fullName>
    </submittedName>
</protein>
<dbReference type="GO" id="GO:0005634">
    <property type="term" value="C:nucleus"/>
    <property type="evidence" value="ECO:0007669"/>
    <property type="project" value="TreeGrafter"/>
</dbReference>
<dbReference type="GO" id="GO:0003906">
    <property type="term" value="F:DNA-(apurinic or apyrimidinic site) endonuclease activity"/>
    <property type="evidence" value="ECO:0007669"/>
    <property type="project" value="InterPro"/>
</dbReference>
<dbReference type="PANTHER" id="PTHR21315">
    <property type="entry name" value="APRATAXIN AND PNK-LIKE FACTOR-RELATED"/>
    <property type="match status" value="1"/>
</dbReference>
<keyword evidence="4" id="KW-1185">Reference proteome</keyword>